<dbReference type="GO" id="GO:0061630">
    <property type="term" value="F:ubiquitin protein ligase activity"/>
    <property type="evidence" value="ECO:0007669"/>
    <property type="project" value="InterPro"/>
</dbReference>
<feature type="coiled-coil region" evidence="3">
    <location>
        <begin position="164"/>
        <end position="191"/>
    </location>
</feature>
<feature type="domain" description="RING-type" evidence="4">
    <location>
        <begin position="6"/>
        <end position="47"/>
    </location>
</feature>
<gene>
    <name evidence="5" type="ORF">LOTGIDRAFT_140959</name>
</gene>
<dbReference type="RefSeq" id="XP_009048996.1">
    <property type="nucleotide sequence ID" value="XM_009050748.1"/>
</dbReference>
<evidence type="ECO:0000256" key="3">
    <source>
        <dbReference type="SAM" id="Coils"/>
    </source>
</evidence>
<keyword evidence="1" id="KW-0863">Zinc-finger</keyword>
<dbReference type="Pfam" id="PF14634">
    <property type="entry name" value="zf-RING_5"/>
    <property type="match status" value="1"/>
</dbReference>
<dbReference type="InterPro" id="IPR001841">
    <property type="entry name" value="Znf_RING"/>
</dbReference>
<dbReference type="EMBL" id="KB200766">
    <property type="protein sequence ID" value="ESP00316.1"/>
    <property type="molecule type" value="Genomic_DNA"/>
</dbReference>
<keyword evidence="1" id="KW-0479">Metal-binding</keyword>
<dbReference type="GO" id="GO:0008270">
    <property type="term" value="F:zinc ion binding"/>
    <property type="evidence" value="ECO:0007669"/>
    <property type="project" value="UniProtKB-KW"/>
</dbReference>
<protein>
    <recommendedName>
        <fullName evidence="4">RING-type domain-containing protein</fullName>
    </recommendedName>
</protein>
<dbReference type="GO" id="GO:0007131">
    <property type="term" value="P:reciprocal meiotic recombination"/>
    <property type="evidence" value="ECO:0007669"/>
    <property type="project" value="InterPro"/>
</dbReference>
<organism evidence="5 6">
    <name type="scientific">Lottia gigantea</name>
    <name type="common">Giant owl limpet</name>
    <dbReference type="NCBI Taxonomy" id="225164"/>
    <lineage>
        <taxon>Eukaryota</taxon>
        <taxon>Metazoa</taxon>
        <taxon>Spiralia</taxon>
        <taxon>Lophotrochozoa</taxon>
        <taxon>Mollusca</taxon>
        <taxon>Gastropoda</taxon>
        <taxon>Patellogastropoda</taxon>
        <taxon>Lottioidea</taxon>
        <taxon>Lottiidae</taxon>
        <taxon>Lottia</taxon>
    </lineage>
</organism>
<evidence type="ECO:0000259" key="4">
    <source>
        <dbReference type="Pfam" id="PF14634"/>
    </source>
</evidence>
<keyword evidence="3" id="KW-0175">Coiled coil</keyword>
<dbReference type="PANTHER" id="PTHR14305">
    <property type="entry name" value="E3 UBIQUITIN-PROTEIN LIGASE CCNB1IP1"/>
    <property type="match status" value="1"/>
</dbReference>
<sequence length="198" mass="23162">MDSLICNFPKCRKELDTFAWVTSCSHIFCDDDGSEQFSKAMKCPACDTVVSGRFDIIRVDLKPSEQYKSMVLAGLKPDIVMEICTRSLSFWTYQTHHEKSYQEYVANKAKERSVQLENYYEQINQWRTTEVVFLGQGQNLEVPAVLCDNNEIYFLLYFQYFLIFSAAKKELEAAKKKYNEASEKLMEKSRQNQKLQVF</sequence>
<evidence type="ECO:0000313" key="6">
    <source>
        <dbReference type="Proteomes" id="UP000030746"/>
    </source>
</evidence>
<dbReference type="OrthoDB" id="441210at2759"/>
<dbReference type="CTD" id="20234378"/>
<evidence type="ECO:0000256" key="2">
    <source>
        <dbReference type="ARBA" id="ARBA00022833"/>
    </source>
</evidence>
<dbReference type="AlphaFoldDB" id="V4AYQ9"/>
<evidence type="ECO:0000256" key="1">
    <source>
        <dbReference type="ARBA" id="ARBA00022771"/>
    </source>
</evidence>
<dbReference type="STRING" id="225164.V4AYQ9"/>
<dbReference type="KEGG" id="lgi:LOTGIDRAFT_140959"/>
<dbReference type="GO" id="GO:0000795">
    <property type="term" value="C:synaptonemal complex"/>
    <property type="evidence" value="ECO:0007669"/>
    <property type="project" value="InterPro"/>
</dbReference>
<dbReference type="Proteomes" id="UP000030746">
    <property type="component" value="Unassembled WGS sequence"/>
</dbReference>
<keyword evidence="6" id="KW-1185">Reference proteome</keyword>
<dbReference type="GeneID" id="20234378"/>
<reference evidence="5 6" key="1">
    <citation type="journal article" date="2013" name="Nature">
        <title>Insights into bilaterian evolution from three spiralian genomes.</title>
        <authorList>
            <person name="Simakov O."/>
            <person name="Marletaz F."/>
            <person name="Cho S.J."/>
            <person name="Edsinger-Gonzales E."/>
            <person name="Havlak P."/>
            <person name="Hellsten U."/>
            <person name="Kuo D.H."/>
            <person name="Larsson T."/>
            <person name="Lv J."/>
            <person name="Arendt D."/>
            <person name="Savage R."/>
            <person name="Osoegawa K."/>
            <person name="de Jong P."/>
            <person name="Grimwood J."/>
            <person name="Chapman J.A."/>
            <person name="Shapiro H."/>
            <person name="Aerts A."/>
            <person name="Otillar R.P."/>
            <person name="Terry A.Y."/>
            <person name="Boore J.L."/>
            <person name="Grigoriev I.V."/>
            <person name="Lindberg D.R."/>
            <person name="Seaver E.C."/>
            <person name="Weisblat D.A."/>
            <person name="Putnam N.H."/>
            <person name="Rokhsar D.S."/>
        </authorList>
    </citation>
    <scope>NUCLEOTIDE SEQUENCE [LARGE SCALE GENOMIC DNA]</scope>
</reference>
<keyword evidence="2" id="KW-0862">Zinc</keyword>
<dbReference type="PANTHER" id="PTHR14305:SF0">
    <property type="entry name" value="E3 UBIQUITIN-PROTEIN LIGASE CCNB1IP1"/>
    <property type="match status" value="1"/>
</dbReference>
<evidence type="ECO:0000313" key="5">
    <source>
        <dbReference type="EMBL" id="ESP00316.1"/>
    </source>
</evidence>
<accession>V4AYQ9</accession>
<proteinExistence type="predicted"/>
<dbReference type="OMA" id="KYKAMVL"/>
<dbReference type="InterPro" id="IPR042448">
    <property type="entry name" value="CCNB1IP1"/>
</dbReference>
<dbReference type="HOGENOM" id="CLU_049340_3_0_1"/>
<name>V4AYQ9_LOTGI</name>